<dbReference type="AlphaFoldDB" id="A0A379DJ82"/>
<dbReference type="InterPro" id="IPR021533">
    <property type="entry name" value="PepSY-like"/>
</dbReference>
<sequence>MKTKSILLILLSGILWIIGFSACTNREDHQPVDTFELPVNAQAFIRTHFDGIQVVYARKDIETPSESYEVMLNNGIKVDFDHNGHWEEIDGEGKEVPQSVVPAKIATFVKANHPNAFIVKISRDRSDYEVKLSNGIEIKFDARTFEVISYDRDDDDDERPIDISQLPSAARKFIRTYFNEADVVSVKEDNDDHKKSYEVRMRNGFKLEFDRNGEWKEVDGGRLAVPKGIVPAKIEKFVSKKHPNTSIVQISRNRYHYEVELANGIEIKFDAKTFEVIGYDMDDDGDFDDDFDQDDTHIDLSKLPSTARKFIRTYFNEADVVSVEVDNDKGKKSYEVRMRNGFELEFDQNGEWKEVDGGRLAIPKGIVPAKIEQFVSKKHPNISIVQISRNRRHYEVELANGIEIKFDAKTFKFIGYDR</sequence>
<gene>
    <name evidence="2" type="ORF">NCTC13100_00947</name>
</gene>
<evidence type="ECO:0000313" key="3">
    <source>
        <dbReference type="Proteomes" id="UP000254263"/>
    </source>
</evidence>
<proteinExistence type="predicted"/>
<dbReference type="PROSITE" id="PS51257">
    <property type="entry name" value="PROKAR_LIPOPROTEIN"/>
    <property type="match status" value="1"/>
</dbReference>
<organism evidence="2 3">
    <name type="scientific">Porphyromonas macacae</name>
    <dbReference type="NCBI Taxonomy" id="28115"/>
    <lineage>
        <taxon>Bacteria</taxon>
        <taxon>Pseudomonadati</taxon>
        <taxon>Bacteroidota</taxon>
        <taxon>Bacteroidia</taxon>
        <taxon>Bacteroidales</taxon>
        <taxon>Porphyromonadaceae</taxon>
        <taxon>Porphyromonas</taxon>
    </lineage>
</organism>
<evidence type="ECO:0000259" key="1">
    <source>
        <dbReference type="Pfam" id="PF11396"/>
    </source>
</evidence>
<dbReference type="EMBL" id="UGTI01000001">
    <property type="protein sequence ID" value="SUB77805.1"/>
    <property type="molecule type" value="Genomic_DNA"/>
</dbReference>
<dbReference type="Proteomes" id="UP000254263">
    <property type="component" value="Unassembled WGS sequence"/>
</dbReference>
<accession>A0A379DJ82</accession>
<protein>
    <submittedName>
        <fullName evidence="2">Protein of uncharacterized function (DUF2874)</fullName>
    </submittedName>
</protein>
<dbReference type="RefSeq" id="WP_018360503.1">
    <property type="nucleotide sequence ID" value="NZ_UGTI01000001.1"/>
</dbReference>
<reference evidence="2 3" key="1">
    <citation type="submission" date="2018-06" db="EMBL/GenBank/DDBJ databases">
        <authorList>
            <consortium name="Pathogen Informatics"/>
            <person name="Doyle S."/>
        </authorList>
    </citation>
    <scope>NUCLEOTIDE SEQUENCE [LARGE SCALE GENOMIC DNA]</scope>
    <source>
        <strain evidence="2 3">NCTC13100</strain>
    </source>
</reference>
<feature type="domain" description="Putative beta-lactamase-inhibitor-like PepSY-like" evidence="1">
    <location>
        <begin position="195"/>
        <end position="272"/>
    </location>
</feature>
<feature type="domain" description="Putative beta-lactamase-inhibitor-like PepSY-like" evidence="1">
    <location>
        <begin position="66"/>
        <end position="142"/>
    </location>
</feature>
<name>A0A379DJ82_9PORP</name>
<feature type="domain" description="Putative beta-lactamase-inhibitor-like PepSY-like" evidence="1">
    <location>
        <begin position="332"/>
        <end position="409"/>
    </location>
</feature>
<dbReference type="Pfam" id="PF11396">
    <property type="entry name" value="PepSY_like"/>
    <property type="match status" value="3"/>
</dbReference>
<dbReference type="Gene3D" id="3.40.1420.30">
    <property type="match status" value="3"/>
</dbReference>
<dbReference type="SUPFAM" id="SSF160574">
    <property type="entry name" value="BT0923-like"/>
    <property type="match status" value="3"/>
</dbReference>
<evidence type="ECO:0000313" key="2">
    <source>
        <dbReference type="EMBL" id="SUB77805.1"/>
    </source>
</evidence>